<protein>
    <submittedName>
        <fullName evidence="6">1-(5-phosphoribosyl)-5-[(5-phosphoribosylamino)methylideneamino] imidazole-4-carboxamide isomerase</fullName>
        <ecNumber evidence="6">5.3.1.16</ecNumber>
    </submittedName>
</protein>
<dbReference type="SUPFAM" id="SSF51366">
    <property type="entry name" value="Ribulose-phoshate binding barrel"/>
    <property type="match status" value="1"/>
</dbReference>
<dbReference type="OrthoDB" id="1796087at2"/>
<evidence type="ECO:0000256" key="5">
    <source>
        <dbReference type="RuleBase" id="RU003657"/>
    </source>
</evidence>
<reference evidence="6 7" key="1">
    <citation type="submission" date="2019-08" db="EMBL/GenBank/DDBJ databases">
        <title>Deep-cultivation of Planctomycetes and their phenomic and genomic characterization uncovers novel biology.</title>
        <authorList>
            <person name="Wiegand S."/>
            <person name="Jogler M."/>
            <person name="Boedeker C."/>
            <person name="Pinto D."/>
            <person name="Vollmers J."/>
            <person name="Rivas-Marin E."/>
            <person name="Kohn T."/>
            <person name="Peeters S.H."/>
            <person name="Heuer A."/>
            <person name="Rast P."/>
            <person name="Oberbeckmann S."/>
            <person name="Bunk B."/>
            <person name="Jeske O."/>
            <person name="Meyerdierks A."/>
            <person name="Storesund J.E."/>
            <person name="Kallscheuer N."/>
            <person name="Luecker S."/>
            <person name="Lage O.M."/>
            <person name="Pohl T."/>
            <person name="Merkel B.J."/>
            <person name="Hornburger P."/>
            <person name="Mueller R.-W."/>
            <person name="Bruemmer F."/>
            <person name="Labrenz M."/>
            <person name="Spormann A.M."/>
            <person name="Op den Camp H."/>
            <person name="Overmann J."/>
            <person name="Amann R."/>
            <person name="Jetten M.S.M."/>
            <person name="Mascher T."/>
            <person name="Medema M.H."/>
            <person name="Devos D.P."/>
            <person name="Kaster A.-K."/>
            <person name="Ovreas L."/>
            <person name="Rohde M."/>
            <person name="Galperin M.Y."/>
            <person name="Jogler C."/>
        </authorList>
    </citation>
    <scope>NUCLEOTIDE SEQUENCE [LARGE SCALE GENOMIC DNA]</scope>
    <source>
        <strain evidence="6 7">UC8</strain>
    </source>
</reference>
<evidence type="ECO:0000256" key="2">
    <source>
        <dbReference type="ARBA" id="ARBA00022605"/>
    </source>
</evidence>
<dbReference type="RefSeq" id="WP_068136369.1">
    <property type="nucleotide sequence ID" value="NZ_CP042914.1"/>
</dbReference>
<dbReference type="InterPro" id="IPR006062">
    <property type="entry name" value="His_biosynth"/>
</dbReference>
<dbReference type="GO" id="GO:0000105">
    <property type="term" value="P:L-histidine biosynthetic process"/>
    <property type="evidence" value="ECO:0007669"/>
    <property type="project" value="UniProtKB-KW"/>
</dbReference>
<dbReference type="InterPro" id="IPR011060">
    <property type="entry name" value="RibuloseP-bd_barrel"/>
</dbReference>
<comment type="pathway">
    <text evidence="4">Amino-acid biosynthesis.</text>
</comment>
<keyword evidence="2 5" id="KW-0028">Amino-acid biosynthesis</keyword>
<dbReference type="GO" id="GO:0005737">
    <property type="term" value="C:cytoplasm"/>
    <property type="evidence" value="ECO:0007669"/>
    <property type="project" value="TreeGrafter"/>
</dbReference>
<dbReference type="PANTHER" id="PTHR43090">
    <property type="entry name" value="1-(5-PHOSPHORIBOSYL)-5-[(5-PHOSPHORIBOSYLAMINO)METHYLIDENEAMINO] IMIDAZOLE-4-CARBOXAMIDE ISOMERASE"/>
    <property type="match status" value="1"/>
</dbReference>
<dbReference type="InterPro" id="IPR044524">
    <property type="entry name" value="Isoase_HisA-like"/>
</dbReference>
<dbReference type="InterPro" id="IPR013785">
    <property type="entry name" value="Aldolase_TIM"/>
</dbReference>
<dbReference type="GO" id="GO:0000162">
    <property type="term" value="P:L-tryptophan biosynthetic process"/>
    <property type="evidence" value="ECO:0007669"/>
    <property type="project" value="TreeGrafter"/>
</dbReference>
<sequence>MWRDKVLGVIDLLDGSAVHAVAGRRGEYRPHDDTARSNPNPLILAEKYRQAGVGGLYVADLDALTGAPWQADLLSELAGGELPIWLDAGIRSVRDWRQKRAQLDAAGVHWILATETFDESADQIEALDDFLADDEAAAELTVGIDLHTGQVLYPSARKDERQRGEDGNLLPQATPLAVVEHWAARGIRSFLPLELSSVGVSRGPATEGLCRQIRQKFPQVQLLSGGGVRDQADLQRLFEAGCDRVLVATALLNGNIAPPGRRPLGNKS</sequence>
<accession>A0A5B9R174</accession>
<dbReference type="Pfam" id="PF00977">
    <property type="entry name" value="His_biosynth"/>
    <property type="match status" value="1"/>
</dbReference>
<keyword evidence="7" id="KW-1185">Reference proteome</keyword>
<comment type="similarity">
    <text evidence="1 5">Belongs to the HisA/HisF family.</text>
</comment>
<gene>
    <name evidence="6" type="primary">hisA_1</name>
    <name evidence="6" type="ORF">UC8_19430</name>
</gene>
<evidence type="ECO:0000256" key="3">
    <source>
        <dbReference type="ARBA" id="ARBA00023102"/>
    </source>
</evidence>
<evidence type="ECO:0000313" key="6">
    <source>
        <dbReference type="EMBL" id="QEG39941.1"/>
    </source>
</evidence>
<dbReference type="EMBL" id="CP042914">
    <property type="protein sequence ID" value="QEG39941.1"/>
    <property type="molecule type" value="Genomic_DNA"/>
</dbReference>
<dbReference type="Proteomes" id="UP000325286">
    <property type="component" value="Chromosome"/>
</dbReference>
<dbReference type="PANTHER" id="PTHR43090:SF2">
    <property type="entry name" value="1-(5-PHOSPHORIBOSYL)-5-[(5-PHOSPHORIBOSYLAMINO)METHYLIDENEAMINO] IMIDAZOLE-4-CARBOXAMIDE ISOMERASE"/>
    <property type="match status" value="1"/>
</dbReference>
<name>A0A5B9R174_9BACT</name>
<keyword evidence="6" id="KW-0413">Isomerase</keyword>
<dbReference type="KEGG" id="rul:UC8_19430"/>
<dbReference type="GO" id="GO:0003949">
    <property type="term" value="F:1-(5-phosphoribosyl)-5-[(5-phosphoribosylamino)methylideneamino]imidazole-4-carboxamide isomerase activity"/>
    <property type="evidence" value="ECO:0007669"/>
    <property type="project" value="UniProtKB-EC"/>
</dbReference>
<dbReference type="AlphaFoldDB" id="A0A5B9R174"/>
<keyword evidence="3 5" id="KW-0368">Histidine biosynthesis</keyword>
<proteinExistence type="inferred from homology"/>
<dbReference type="Gene3D" id="3.20.20.70">
    <property type="entry name" value="Aldolase class I"/>
    <property type="match status" value="1"/>
</dbReference>
<evidence type="ECO:0000313" key="7">
    <source>
        <dbReference type="Proteomes" id="UP000325286"/>
    </source>
</evidence>
<evidence type="ECO:0000256" key="1">
    <source>
        <dbReference type="ARBA" id="ARBA00009667"/>
    </source>
</evidence>
<dbReference type="EC" id="5.3.1.16" evidence="6"/>
<organism evidence="6 7">
    <name type="scientific">Roseimaritima ulvae</name>
    <dbReference type="NCBI Taxonomy" id="980254"/>
    <lineage>
        <taxon>Bacteria</taxon>
        <taxon>Pseudomonadati</taxon>
        <taxon>Planctomycetota</taxon>
        <taxon>Planctomycetia</taxon>
        <taxon>Pirellulales</taxon>
        <taxon>Pirellulaceae</taxon>
        <taxon>Roseimaritima</taxon>
    </lineage>
</organism>
<evidence type="ECO:0000256" key="4">
    <source>
        <dbReference type="ARBA" id="ARBA00029440"/>
    </source>
</evidence>